<dbReference type="OrthoDB" id="188042at2759"/>
<evidence type="ECO:0000256" key="1">
    <source>
        <dbReference type="SAM" id="MobiDB-lite"/>
    </source>
</evidence>
<keyword evidence="4" id="KW-1185">Reference proteome</keyword>
<gene>
    <name evidence="3" type="ORF">HG536_0D05190</name>
</gene>
<dbReference type="InterPro" id="IPR009291">
    <property type="entry name" value="Vps62"/>
</dbReference>
<dbReference type="PANTHER" id="PTHR48220:SF1">
    <property type="entry name" value="VACUOLAR PROTEIN SORTING-ASSOCIATED PROTEIN 62-RELATED"/>
    <property type="match status" value="1"/>
</dbReference>
<dbReference type="Proteomes" id="UP000515788">
    <property type="component" value="Chromosome 4"/>
</dbReference>
<protein>
    <recommendedName>
        <fullName evidence="5">Vacuolar protein sorting-associated protein 62</fullName>
    </recommendedName>
</protein>
<dbReference type="PANTHER" id="PTHR48220">
    <property type="match status" value="1"/>
</dbReference>
<organism evidence="3 4">
    <name type="scientific">Torulaspora globosa</name>
    <dbReference type="NCBI Taxonomy" id="48254"/>
    <lineage>
        <taxon>Eukaryota</taxon>
        <taxon>Fungi</taxon>
        <taxon>Dikarya</taxon>
        <taxon>Ascomycota</taxon>
        <taxon>Saccharomycotina</taxon>
        <taxon>Saccharomycetes</taxon>
        <taxon>Saccharomycetales</taxon>
        <taxon>Saccharomycetaceae</taxon>
        <taxon>Torulaspora</taxon>
    </lineage>
</organism>
<accession>A0A7G3ZHL1</accession>
<evidence type="ECO:0000313" key="3">
    <source>
        <dbReference type="EMBL" id="QLL32997.1"/>
    </source>
</evidence>
<dbReference type="KEGG" id="tgb:HG536_0D05190"/>
<dbReference type="GO" id="GO:0006623">
    <property type="term" value="P:protein targeting to vacuole"/>
    <property type="evidence" value="ECO:0007669"/>
    <property type="project" value="TreeGrafter"/>
</dbReference>
<dbReference type="Pfam" id="PF06101">
    <property type="entry name" value="Vps62"/>
    <property type="match status" value="1"/>
</dbReference>
<reference evidence="3 4" key="1">
    <citation type="submission" date="2020-06" db="EMBL/GenBank/DDBJ databases">
        <title>The yeast mating-type switching endonuclease HO is a domesticated member of an unorthodox homing genetic element family.</title>
        <authorList>
            <person name="Coughlan A.Y."/>
            <person name="Lombardi L."/>
            <person name="Braun-Galleani S."/>
            <person name="Martos A.R."/>
            <person name="Galeote V."/>
            <person name="Bigey F."/>
            <person name="Dequin S."/>
            <person name="Byrne K.P."/>
            <person name="Wolfe K.H."/>
        </authorList>
    </citation>
    <scope>NUCLEOTIDE SEQUENCE [LARGE SCALE GENOMIC DNA]</scope>
    <source>
        <strain evidence="3 4">CBS764</strain>
    </source>
</reference>
<dbReference type="RefSeq" id="XP_037139671.1">
    <property type="nucleotide sequence ID" value="XM_037283775.1"/>
</dbReference>
<evidence type="ECO:0000256" key="2">
    <source>
        <dbReference type="SAM" id="SignalP"/>
    </source>
</evidence>
<evidence type="ECO:0008006" key="5">
    <source>
        <dbReference type="Google" id="ProtNLM"/>
    </source>
</evidence>
<dbReference type="InterPro" id="IPR053102">
    <property type="entry name" value="VPS_Associated"/>
</dbReference>
<dbReference type="EMBL" id="CP059249">
    <property type="protein sequence ID" value="QLL32997.1"/>
    <property type="molecule type" value="Genomic_DNA"/>
</dbReference>
<dbReference type="AlphaFoldDB" id="A0A7G3ZHL1"/>
<proteinExistence type="predicted"/>
<dbReference type="GO" id="GO:0000329">
    <property type="term" value="C:fungal-type vacuole membrane"/>
    <property type="evidence" value="ECO:0007669"/>
    <property type="project" value="TreeGrafter"/>
</dbReference>
<feature type="chain" id="PRO_5028838003" description="Vacuolar protein sorting-associated protein 62" evidence="2">
    <location>
        <begin position="30"/>
        <end position="460"/>
    </location>
</feature>
<evidence type="ECO:0000313" key="4">
    <source>
        <dbReference type="Proteomes" id="UP000515788"/>
    </source>
</evidence>
<sequence>MRKFQLTGWRCAILLIYLASWCRDACVYAVFVPWLDDDPFHELHEADNQAERHNLPPVLPPGKLSDENRSLPERGKVPTYVVDYCPLVHLYSEERYWPADISDYVTHFKLTDPCGTPIIDQQHLTLNDLKSHYAYKLPNGSSVKIPSDLVYMTSLDDFDKDPRWLLGFSPEYGTGHIKNAPAVLFVADKGNGWVDAFWFYFYPFNLGAFVMGYGPWGNHVGDWEHSLVRFYRGEPKYIWMSAHGGGGAYRYEALEKVKKLRRENGKLTPDIIYRPLIFSARGTHANYASVGQHSHDVPFFFMPLSDFTDRGPMWDPSLNFYAYTLDDLEVAPCGAKEQSMGTSWIHYGGRWGDKQLSWSDPRQKWCPVQWRYIDGPTGPLTKHLDRVSLCPEFKWWNFWRGCPARRLIKNGVGLDAEKNDLLGDNCGILLYKIRPKWLRAIFRFFMWRGSICFVADYFTG</sequence>
<keyword evidence="2" id="KW-0732">Signal</keyword>
<feature type="signal peptide" evidence="2">
    <location>
        <begin position="1"/>
        <end position="29"/>
    </location>
</feature>
<dbReference type="GeneID" id="59326164"/>
<feature type="region of interest" description="Disordered" evidence="1">
    <location>
        <begin position="51"/>
        <end position="70"/>
    </location>
</feature>
<name>A0A7G3ZHL1_9SACH</name>